<evidence type="ECO:0000313" key="2">
    <source>
        <dbReference type="Proteomes" id="UP001165064"/>
    </source>
</evidence>
<sequence length="472" mass="53258">MSYNNNRNSSRAASRSNTMASTTSMGSRTPSGPMTAATMVMNKQANYQDSLYYIALATLKRLEKVPDMGPYLQLAFVKAEESSEQQAMALASKDNKNNNSSESGSGSGSSRSSEPLLGHWHNSLYTFAAGILPAQINYDPVTPLWKLFQQGAPLCLIFNCLSPENAIQLVSSDDLKTCKKSVYMFVSACKAVLNVRDDELFTLTSVFSDDTSSLMKVIRSVNLILDLDSRFDAPPIEDNNLFNVSDSRAKIVKEFVETERKFVQDLEILYQFREELIKAELLSSENINLLFPNLHEILDFQRRFLVGLECNASVPSKYQRIGSIFLHAGAQGFKIYTAWALSQNTAIELVNKEVDNLRKSSSVIGSPYELQSFLIKPIQRLCKYPLLLKQLLKHTDKIWPNYNELFAAHELSKEVANDINEAQRRSENNKLMRELEEKVIEWKGHSLRDAGELLFANLAYAHSTDREKEKEV</sequence>
<dbReference type="Proteomes" id="UP001165064">
    <property type="component" value="Unassembled WGS sequence"/>
</dbReference>
<keyword evidence="2" id="KW-1185">Reference proteome</keyword>
<dbReference type="EMBL" id="BSXS01006470">
    <property type="protein sequence ID" value="GME85603.1"/>
    <property type="molecule type" value="Genomic_DNA"/>
</dbReference>
<reference evidence="1" key="1">
    <citation type="submission" date="2023-04" db="EMBL/GenBank/DDBJ databases">
        <title>Ambrosiozyma monospora NBRC 10751.</title>
        <authorList>
            <person name="Ichikawa N."/>
            <person name="Sato H."/>
            <person name="Tonouchi N."/>
        </authorList>
    </citation>
    <scope>NUCLEOTIDE SEQUENCE</scope>
    <source>
        <strain evidence="1">NBRC 10751</strain>
    </source>
</reference>
<name>A0ACB5TCZ3_AMBMO</name>
<gene>
    <name evidence="1" type="ORF">Amon02_000767900</name>
</gene>
<comment type="caution">
    <text evidence="1">The sequence shown here is derived from an EMBL/GenBank/DDBJ whole genome shotgun (WGS) entry which is preliminary data.</text>
</comment>
<proteinExistence type="predicted"/>
<evidence type="ECO:0000313" key="1">
    <source>
        <dbReference type="EMBL" id="GME85603.1"/>
    </source>
</evidence>
<organism evidence="1 2">
    <name type="scientific">Ambrosiozyma monospora</name>
    <name type="common">Yeast</name>
    <name type="synonym">Endomycopsis monosporus</name>
    <dbReference type="NCBI Taxonomy" id="43982"/>
    <lineage>
        <taxon>Eukaryota</taxon>
        <taxon>Fungi</taxon>
        <taxon>Dikarya</taxon>
        <taxon>Ascomycota</taxon>
        <taxon>Saccharomycotina</taxon>
        <taxon>Pichiomycetes</taxon>
        <taxon>Pichiales</taxon>
        <taxon>Pichiaceae</taxon>
        <taxon>Ambrosiozyma</taxon>
    </lineage>
</organism>
<accession>A0ACB5TCZ3</accession>
<protein>
    <submittedName>
        <fullName evidence="1">Unnamed protein product</fullName>
    </submittedName>
</protein>